<comment type="caution">
    <text evidence="1">The sequence shown here is derived from an EMBL/GenBank/DDBJ whole genome shotgun (WGS) entry which is preliminary data.</text>
</comment>
<organism evidence="1 2">
    <name type="scientific">Fusarium kuroshium</name>
    <dbReference type="NCBI Taxonomy" id="2010991"/>
    <lineage>
        <taxon>Eukaryota</taxon>
        <taxon>Fungi</taxon>
        <taxon>Dikarya</taxon>
        <taxon>Ascomycota</taxon>
        <taxon>Pezizomycotina</taxon>
        <taxon>Sordariomycetes</taxon>
        <taxon>Hypocreomycetidae</taxon>
        <taxon>Hypocreales</taxon>
        <taxon>Nectriaceae</taxon>
        <taxon>Fusarium</taxon>
        <taxon>Fusarium solani species complex</taxon>
    </lineage>
</organism>
<evidence type="ECO:0000313" key="1">
    <source>
        <dbReference type="EMBL" id="RMJ04644.1"/>
    </source>
</evidence>
<gene>
    <name evidence="1" type="ORF">CDV36_014690</name>
</gene>
<dbReference type="Proteomes" id="UP000277212">
    <property type="component" value="Unassembled WGS sequence"/>
</dbReference>
<dbReference type="Pfam" id="PF21858">
    <property type="entry name" value="DUF6914"/>
    <property type="match status" value="1"/>
</dbReference>
<reference evidence="1 2" key="1">
    <citation type="submission" date="2017-06" db="EMBL/GenBank/DDBJ databases">
        <title>Comparative genomic analysis of Ambrosia Fusariam Clade fungi.</title>
        <authorList>
            <person name="Stajich J.E."/>
            <person name="Carrillo J."/>
            <person name="Kijimoto T."/>
            <person name="Eskalen A."/>
            <person name="O'Donnell K."/>
            <person name="Kasson M."/>
        </authorList>
    </citation>
    <scope>NUCLEOTIDE SEQUENCE [LARGE SCALE GENOMIC DNA]</scope>
    <source>
        <strain evidence="1">UCR3666</strain>
    </source>
</reference>
<dbReference type="EMBL" id="NKUJ01000482">
    <property type="protein sequence ID" value="RMJ04644.1"/>
    <property type="molecule type" value="Genomic_DNA"/>
</dbReference>
<dbReference type="InterPro" id="IPR054208">
    <property type="entry name" value="DUF6914"/>
</dbReference>
<protein>
    <submittedName>
        <fullName evidence="1">Uncharacterized protein</fullName>
    </submittedName>
</protein>
<sequence length="182" mass="20651">MQESTTMRRLVALALHHRDNFSHGRSRQVFGYEAYHWAIMIMPEPSQGPDCYSFDATDSSGIDPVTFRMNNPTMDWWFRVQENIDPTLSEKLVGRIIIGEVPDGVSSADLQSLFEGVELPVKNRHPQQSCVTWALNAILALQKKGWASDFELDQFKDVALSYADERMKGADSSEPSVKHYNV</sequence>
<keyword evidence="2" id="KW-1185">Reference proteome</keyword>
<accession>A0A3M2RHF5</accession>
<proteinExistence type="predicted"/>
<dbReference type="AlphaFoldDB" id="A0A3M2RHF5"/>
<name>A0A3M2RHF5_9HYPO</name>
<evidence type="ECO:0000313" key="2">
    <source>
        <dbReference type="Proteomes" id="UP000277212"/>
    </source>
</evidence>
<dbReference type="OrthoDB" id="4924482at2759"/>